<dbReference type="PANTHER" id="PTHR31672:SF13">
    <property type="entry name" value="F-BOX PROTEIN CPR30-LIKE"/>
    <property type="match status" value="1"/>
</dbReference>
<dbReference type="AlphaFoldDB" id="A0A8S0RMK0"/>
<proteinExistence type="predicted"/>
<dbReference type="Pfam" id="PF00646">
    <property type="entry name" value="F-box"/>
    <property type="match status" value="1"/>
</dbReference>
<dbReference type="InterPro" id="IPR001810">
    <property type="entry name" value="F-box_dom"/>
</dbReference>
<dbReference type="SUPFAM" id="SSF81383">
    <property type="entry name" value="F-box domain"/>
    <property type="match status" value="1"/>
</dbReference>
<reference evidence="3 4" key="1">
    <citation type="submission" date="2019-12" db="EMBL/GenBank/DDBJ databases">
        <authorList>
            <person name="Alioto T."/>
            <person name="Alioto T."/>
            <person name="Gomez Garrido J."/>
        </authorList>
    </citation>
    <scope>NUCLEOTIDE SEQUENCE [LARGE SCALE GENOMIC DNA]</scope>
</reference>
<feature type="region of interest" description="Disordered" evidence="1">
    <location>
        <begin position="361"/>
        <end position="389"/>
    </location>
</feature>
<dbReference type="PANTHER" id="PTHR31672">
    <property type="entry name" value="BNACNNG10540D PROTEIN"/>
    <property type="match status" value="1"/>
</dbReference>
<dbReference type="PROSITE" id="PS50181">
    <property type="entry name" value="FBOX"/>
    <property type="match status" value="1"/>
</dbReference>
<evidence type="ECO:0000313" key="3">
    <source>
        <dbReference type="EMBL" id="CAA2980386.1"/>
    </source>
</evidence>
<accession>A0A8S0RMK0</accession>
<organism evidence="3 4">
    <name type="scientific">Olea europaea subsp. europaea</name>
    <dbReference type="NCBI Taxonomy" id="158383"/>
    <lineage>
        <taxon>Eukaryota</taxon>
        <taxon>Viridiplantae</taxon>
        <taxon>Streptophyta</taxon>
        <taxon>Embryophyta</taxon>
        <taxon>Tracheophyta</taxon>
        <taxon>Spermatophyta</taxon>
        <taxon>Magnoliopsida</taxon>
        <taxon>eudicotyledons</taxon>
        <taxon>Gunneridae</taxon>
        <taxon>Pentapetalae</taxon>
        <taxon>asterids</taxon>
        <taxon>lamiids</taxon>
        <taxon>Lamiales</taxon>
        <taxon>Oleaceae</taxon>
        <taxon>Oleeae</taxon>
        <taxon>Olea</taxon>
    </lineage>
</organism>
<feature type="domain" description="F-box" evidence="2">
    <location>
        <begin position="1"/>
        <end position="41"/>
    </location>
</feature>
<keyword evidence="4" id="KW-1185">Reference proteome</keyword>
<evidence type="ECO:0000313" key="4">
    <source>
        <dbReference type="Proteomes" id="UP000594638"/>
    </source>
</evidence>
<sequence length="389" mass="44142">MLPPDMISEILSRLPVKTLLRFRCVERTWCSIIDGQSFVQLHLHQSMTTNSYHSLILGSRKGLYSVDLDSIDKAQLIEPPVSSKGFDCISNSCNGLILVMSDPLVPPVLWNPFLRKYKILPDAAIEYPAPLLCLSKVFYGLGYDSRNNDYKVVRAVEFCSETSRAWVCSATEIYSLKLNSWNMVPVLSNMKGNCDKWDVHVHGALHTLMEDSSHVYSVKSFIIMAFSVENENHYAMMLPPNIETENVEMKLELLRGCLCLVCADNYDVNNIWVMKEYGVEESWTQLLSVGPPGIFPFYKSSVCLKPLVYSKNGEKVLLNCGGKKLAWYDLIRKTVWFLTISDLPYNFVPETCVESLVRPDCPGEGDGVTTREKEGKEDQEEERISFQRG</sequence>
<dbReference type="InterPro" id="IPR017451">
    <property type="entry name" value="F-box-assoc_interact_dom"/>
</dbReference>
<dbReference type="Gene3D" id="1.20.1280.50">
    <property type="match status" value="1"/>
</dbReference>
<feature type="compositionally biased region" description="Basic and acidic residues" evidence="1">
    <location>
        <begin position="369"/>
        <end position="389"/>
    </location>
</feature>
<dbReference type="SMART" id="SM00256">
    <property type="entry name" value="FBOX"/>
    <property type="match status" value="1"/>
</dbReference>
<dbReference type="CDD" id="cd22157">
    <property type="entry name" value="F-box_AtFBW1-like"/>
    <property type="match status" value="1"/>
</dbReference>
<dbReference type="Gramene" id="OE9A083845T5">
    <property type="protein sequence ID" value="OE9A083845C5"/>
    <property type="gene ID" value="OE9A083845"/>
</dbReference>
<comment type="caution">
    <text evidence="3">The sequence shown here is derived from an EMBL/GenBank/DDBJ whole genome shotgun (WGS) entry which is preliminary data.</text>
</comment>
<dbReference type="Pfam" id="PF07734">
    <property type="entry name" value="FBA_1"/>
    <property type="match status" value="1"/>
</dbReference>
<name>A0A8S0RMK0_OLEEU</name>
<dbReference type="InterPro" id="IPR050796">
    <property type="entry name" value="SCF_F-box_component"/>
</dbReference>
<evidence type="ECO:0000256" key="1">
    <source>
        <dbReference type="SAM" id="MobiDB-lite"/>
    </source>
</evidence>
<dbReference type="Gramene" id="OE9A083845T3">
    <property type="protein sequence ID" value="OE9A083845C3"/>
    <property type="gene ID" value="OE9A083845"/>
</dbReference>
<dbReference type="Proteomes" id="UP000594638">
    <property type="component" value="Unassembled WGS sequence"/>
</dbReference>
<dbReference type="OrthoDB" id="591557at2759"/>
<dbReference type="NCBIfam" id="TIGR01640">
    <property type="entry name" value="F_box_assoc_1"/>
    <property type="match status" value="1"/>
</dbReference>
<gene>
    <name evidence="3" type="ORF">OLEA9_A083845</name>
</gene>
<dbReference type="EMBL" id="CACTIH010003646">
    <property type="protein sequence ID" value="CAA2980386.1"/>
    <property type="molecule type" value="Genomic_DNA"/>
</dbReference>
<dbReference type="InterPro" id="IPR006527">
    <property type="entry name" value="F-box-assoc_dom_typ1"/>
</dbReference>
<dbReference type="InterPro" id="IPR036047">
    <property type="entry name" value="F-box-like_dom_sf"/>
</dbReference>
<evidence type="ECO:0000259" key="2">
    <source>
        <dbReference type="PROSITE" id="PS50181"/>
    </source>
</evidence>
<protein>
    <submittedName>
        <fullName evidence="3">F-box CPR30-like</fullName>
    </submittedName>
</protein>
<dbReference type="Gramene" id="OE9A083845T1">
    <property type="protein sequence ID" value="OE9A083845C1"/>
    <property type="gene ID" value="OE9A083845"/>
</dbReference>
<dbReference type="Gramene" id="OE9A083845T4">
    <property type="protein sequence ID" value="OE9A083845C4"/>
    <property type="gene ID" value="OE9A083845"/>
</dbReference>